<dbReference type="InterPro" id="IPR002797">
    <property type="entry name" value="Polysacc_synth"/>
</dbReference>
<evidence type="ECO:0000256" key="6">
    <source>
        <dbReference type="SAM" id="Phobius"/>
    </source>
</evidence>
<evidence type="ECO:0000256" key="4">
    <source>
        <dbReference type="ARBA" id="ARBA00022989"/>
    </source>
</evidence>
<reference evidence="7" key="2">
    <citation type="submission" date="2020-09" db="EMBL/GenBank/DDBJ databases">
        <authorList>
            <person name="Sun Q."/>
            <person name="Zhou Y."/>
        </authorList>
    </citation>
    <scope>NUCLEOTIDE SEQUENCE</scope>
    <source>
        <strain evidence="7">CGMCC 4.7308</strain>
    </source>
</reference>
<evidence type="ECO:0000256" key="2">
    <source>
        <dbReference type="ARBA" id="ARBA00022475"/>
    </source>
</evidence>
<dbReference type="PANTHER" id="PTHR30250:SF11">
    <property type="entry name" value="O-ANTIGEN TRANSPORTER-RELATED"/>
    <property type="match status" value="1"/>
</dbReference>
<keyword evidence="8" id="KW-1185">Reference proteome</keyword>
<keyword evidence="2" id="KW-1003">Cell membrane</keyword>
<comment type="caution">
    <text evidence="7">The sequence shown here is derived from an EMBL/GenBank/DDBJ whole genome shotgun (WGS) entry which is preliminary data.</text>
</comment>
<evidence type="ECO:0000313" key="7">
    <source>
        <dbReference type="EMBL" id="GGL91399.1"/>
    </source>
</evidence>
<evidence type="ECO:0008006" key="9">
    <source>
        <dbReference type="Google" id="ProtNLM"/>
    </source>
</evidence>
<feature type="transmembrane region" description="Helical" evidence="6">
    <location>
        <begin position="346"/>
        <end position="363"/>
    </location>
</feature>
<keyword evidence="4 6" id="KW-1133">Transmembrane helix</keyword>
<proteinExistence type="predicted"/>
<organism evidence="7 8">
    <name type="scientific">Nakamurella endophytica</name>
    <dbReference type="NCBI Taxonomy" id="1748367"/>
    <lineage>
        <taxon>Bacteria</taxon>
        <taxon>Bacillati</taxon>
        <taxon>Actinomycetota</taxon>
        <taxon>Actinomycetes</taxon>
        <taxon>Nakamurellales</taxon>
        <taxon>Nakamurellaceae</taxon>
        <taxon>Nakamurella</taxon>
    </lineage>
</organism>
<dbReference type="EMBL" id="BMNA01000002">
    <property type="protein sequence ID" value="GGL91399.1"/>
    <property type="molecule type" value="Genomic_DNA"/>
</dbReference>
<accession>A0A917SQC2</accession>
<feature type="transmembrane region" description="Helical" evidence="6">
    <location>
        <begin position="102"/>
        <end position="123"/>
    </location>
</feature>
<dbReference type="PANTHER" id="PTHR30250">
    <property type="entry name" value="PST FAMILY PREDICTED COLANIC ACID TRANSPORTER"/>
    <property type="match status" value="1"/>
</dbReference>
<feature type="transmembrane region" description="Helical" evidence="6">
    <location>
        <begin position="73"/>
        <end position="96"/>
    </location>
</feature>
<dbReference type="Pfam" id="PF01943">
    <property type="entry name" value="Polysacc_synt"/>
    <property type="match status" value="1"/>
</dbReference>
<keyword evidence="3 6" id="KW-0812">Transmembrane</keyword>
<reference evidence="7" key="1">
    <citation type="journal article" date="2014" name="Int. J. Syst. Evol. Microbiol.">
        <title>Complete genome sequence of Corynebacterium casei LMG S-19264T (=DSM 44701T), isolated from a smear-ripened cheese.</title>
        <authorList>
            <consortium name="US DOE Joint Genome Institute (JGI-PGF)"/>
            <person name="Walter F."/>
            <person name="Albersmeier A."/>
            <person name="Kalinowski J."/>
            <person name="Ruckert C."/>
        </authorList>
    </citation>
    <scope>NUCLEOTIDE SEQUENCE</scope>
    <source>
        <strain evidence="7">CGMCC 4.7308</strain>
    </source>
</reference>
<feature type="transmembrane region" description="Helical" evidence="6">
    <location>
        <begin position="304"/>
        <end position="325"/>
    </location>
</feature>
<evidence type="ECO:0000256" key="5">
    <source>
        <dbReference type="ARBA" id="ARBA00023136"/>
    </source>
</evidence>
<feature type="transmembrane region" description="Helical" evidence="6">
    <location>
        <begin position="135"/>
        <end position="157"/>
    </location>
</feature>
<evidence type="ECO:0000313" key="8">
    <source>
        <dbReference type="Proteomes" id="UP000655208"/>
    </source>
</evidence>
<evidence type="ECO:0000256" key="1">
    <source>
        <dbReference type="ARBA" id="ARBA00004651"/>
    </source>
</evidence>
<feature type="transmembrane region" description="Helical" evidence="6">
    <location>
        <begin position="41"/>
        <end position="61"/>
    </location>
</feature>
<dbReference type="Proteomes" id="UP000655208">
    <property type="component" value="Unassembled WGS sequence"/>
</dbReference>
<comment type="subcellular location">
    <subcellularLocation>
        <location evidence="1">Cell membrane</location>
        <topology evidence="1">Multi-pass membrane protein</topology>
    </subcellularLocation>
</comment>
<feature type="transmembrane region" description="Helical" evidence="6">
    <location>
        <begin position="369"/>
        <end position="390"/>
    </location>
</feature>
<gene>
    <name evidence="7" type="ORF">GCM10011594_08960</name>
</gene>
<protein>
    <recommendedName>
        <fullName evidence="9">Polysaccharide biosynthesis protein C-terminal domain-containing protein</fullName>
    </recommendedName>
</protein>
<dbReference type="InterPro" id="IPR050833">
    <property type="entry name" value="Poly_Biosynth_Transport"/>
</dbReference>
<dbReference type="RefSeq" id="WP_188940325.1">
    <property type="nucleotide sequence ID" value="NZ_BMNA01000002.1"/>
</dbReference>
<keyword evidence="5 6" id="KW-0472">Membrane</keyword>
<feature type="transmembrane region" description="Helical" evidence="6">
    <location>
        <begin position="278"/>
        <end position="298"/>
    </location>
</feature>
<feature type="transmembrane region" description="Helical" evidence="6">
    <location>
        <begin position="163"/>
        <end position="181"/>
    </location>
</feature>
<name>A0A917SQC2_9ACTN</name>
<dbReference type="GO" id="GO:0005886">
    <property type="term" value="C:plasma membrane"/>
    <property type="evidence" value="ECO:0007669"/>
    <property type="project" value="UniProtKB-SubCell"/>
</dbReference>
<dbReference type="AlphaFoldDB" id="A0A917SQC2"/>
<evidence type="ECO:0000256" key="3">
    <source>
        <dbReference type="ARBA" id="ARBA00022692"/>
    </source>
</evidence>
<sequence length="433" mass="43816">MATTAIGNAVVPLASLVTMPILSYGLGVDGRGQVAAASGPLLLATTAATFGVPEAVTYLVARTPASVRVALRHGALMLVLAGLAGTAACAAVAGVLSDGDPVVGKLIVLAALALAPTLLVLVLRASAAGLHRWRLVAAEQVVSAFVRLVGIGGLAVAGHLTPLTATVVIAAAPVLGGLAYLPLRRHTSAAVAQGPVPVAPRAILGFGSRIWLGSLSGVLLSRLDQAIMTPLSGTYQLGLYAVAVSISDVALVVNSAMRDVTFASDAAQRDDSRLTASARISFFLSLLIGLALAAALPWGMPLLFGPGFAAAVPAGFILLAAVVLITPGSIAGAGLSARGRPGLRSTSLFVACVINVVALFVLVPPLGAVGAALATLVGNMVSGWLNILFLHRVGGTPIRHFWGLRRSDLRIIGDKAGAVLSRVHRTPDRQVAP</sequence>